<dbReference type="Proteomes" id="UP000006546">
    <property type="component" value="Chromosome"/>
</dbReference>
<name>F4LMI5_TREBD</name>
<gene>
    <name evidence="2" type="ordered locus">Trebr_0299</name>
</gene>
<keyword evidence="3" id="KW-1185">Reference proteome</keyword>
<dbReference type="KEGG" id="tbe:Trebr_0299"/>
<dbReference type="eggNOG" id="ENOG5033IEB">
    <property type="taxonomic scope" value="Bacteria"/>
</dbReference>
<evidence type="ECO:0008006" key="4">
    <source>
        <dbReference type="Google" id="ProtNLM"/>
    </source>
</evidence>
<reference evidence="3" key="1">
    <citation type="submission" date="2011-04" db="EMBL/GenBank/DDBJ databases">
        <title>The complete genome of Treponema brennaborense DSM 12168.</title>
        <authorList>
            <person name="Lucas S."/>
            <person name="Han J."/>
            <person name="Lapidus A."/>
            <person name="Bruce D."/>
            <person name="Goodwin L."/>
            <person name="Pitluck S."/>
            <person name="Peters L."/>
            <person name="Kyrpides N."/>
            <person name="Mavromatis K."/>
            <person name="Ivanova N."/>
            <person name="Mikhailova N."/>
            <person name="Pagani I."/>
            <person name="Teshima H."/>
            <person name="Detter J.C."/>
            <person name="Tapia R."/>
            <person name="Han C."/>
            <person name="Land M."/>
            <person name="Hauser L."/>
            <person name="Markowitz V."/>
            <person name="Cheng J.-F."/>
            <person name="Hugenholtz P."/>
            <person name="Woyke T."/>
            <person name="Wu D."/>
            <person name="Gronow S."/>
            <person name="Wellnitz S."/>
            <person name="Brambilla E."/>
            <person name="Klenk H.-P."/>
            <person name="Eisen J.A."/>
        </authorList>
    </citation>
    <scope>NUCLEOTIDE SEQUENCE [LARGE SCALE GENOMIC DNA]</scope>
    <source>
        <strain evidence="3">DSM 12168 / CIP 105900 / DD5/3</strain>
    </source>
</reference>
<evidence type="ECO:0000256" key="1">
    <source>
        <dbReference type="SAM" id="SignalP"/>
    </source>
</evidence>
<feature type="chain" id="PRO_5003310979" description="Capsule assembly protein Wzi" evidence="1">
    <location>
        <begin position="19"/>
        <end position="638"/>
    </location>
</feature>
<dbReference type="InterPro" id="IPR038636">
    <property type="entry name" value="Wzi_sf"/>
</dbReference>
<dbReference type="STRING" id="906968.Trebr_0299"/>
<dbReference type="AlphaFoldDB" id="F4LMI5"/>
<dbReference type="Gene3D" id="2.40.160.130">
    <property type="entry name" value="Capsule assembly protein Wzi"/>
    <property type="match status" value="1"/>
</dbReference>
<dbReference type="HOGENOM" id="CLU_442739_0_0_12"/>
<protein>
    <recommendedName>
        <fullName evidence="4">Capsule assembly protein Wzi</fullName>
    </recommendedName>
</protein>
<sequence length="638" mass="72479">MKKILSFFTALCFSILFAHPQMNTSVDISDSIYSVLEIARLRGLCSSLPGVKPYSEQRILIAIDEILENESKLLPTEKEVLYGFKETHTRKEGLDLWNARYRLENDAENFPLSLQIQASLETSASSGFYTKSAFNQWGFDIMPSISLSGDIGNNVSYATSVLFDLTRMPLHKMGDYFIGYSWYESDVEGFFNGTGNGDDLAKRTINKFLNTSYLPYSYQKKWGGQMYLLSNMSASGLEGWAQSLGMSGDITGEIRGSFLNNKISVSAGRGYREWAAMDDGSSLVLNKKARPFMAAEFTVELFPFLKFSGLTGILEYPNQDYINENSYASDHKNRTDDSYFFQNAFSINMIELDFKYFHFDAGTSVVWPKRFELGYIFPLTLFLEYQNHVGDYDNLALFGNVKFQKPGLGSLWASLYLDEINGLNNNPITSARAMFAGQIGTKVVIPKLPFATVSVRYTKIEPYCYTHHSINYTPWYAHYISENYTNNGEALGYYLPPNSDELLLRFNVRPKASMLTSLQYQFIRHGADYGSQQVPGSSLYSEMSPYNRDSLKKYFLRDGAYQWMHIVSIGASYDFKKTKIPFQLFGNAGFLYSYFTVIDDVVYDKRGADRNTPFHSVDTSEYPVQTGVVLTLGIKIWP</sequence>
<dbReference type="RefSeq" id="WP_013757466.1">
    <property type="nucleotide sequence ID" value="NC_015500.1"/>
</dbReference>
<evidence type="ECO:0000313" key="3">
    <source>
        <dbReference type="Proteomes" id="UP000006546"/>
    </source>
</evidence>
<dbReference type="EMBL" id="CP002696">
    <property type="protein sequence ID" value="AEE15747.1"/>
    <property type="molecule type" value="Genomic_DNA"/>
</dbReference>
<dbReference type="OrthoDB" id="362631at2"/>
<proteinExistence type="predicted"/>
<keyword evidence="1" id="KW-0732">Signal</keyword>
<organism evidence="2 3">
    <name type="scientific">Treponema brennaborense (strain DSM 12168 / CIP 105900 / DD5/3)</name>
    <dbReference type="NCBI Taxonomy" id="906968"/>
    <lineage>
        <taxon>Bacteria</taxon>
        <taxon>Pseudomonadati</taxon>
        <taxon>Spirochaetota</taxon>
        <taxon>Spirochaetia</taxon>
        <taxon>Spirochaetales</taxon>
        <taxon>Treponemataceae</taxon>
        <taxon>Treponema</taxon>
    </lineage>
</organism>
<evidence type="ECO:0000313" key="2">
    <source>
        <dbReference type="EMBL" id="AEE15747.1"/>
    </source>
</evidence>
<accession>F4LMI5</accession>
<feature type="signal peptide" evidence="1">
    <location>
        <begin position="1"/>
        <end position="18"/>
    </location>
</feature>